<proteinExistence type="predicted"/>
<evidence type="ECO:0000313" key="1">
    <source>
        <dbReference type="EMBL" id="EFS00430.1"/>
    </source>
</evidence>
<accession>E3ZPM0</accession>
<dbReference type="HOGENOM" id="CLU_3378633_0_0_9"/>
<feature type="non-terminal residue" evidence="1">
    <location>
        <position position="1"/>
    </location>
</feature>
<comment type="caution">
    <text evidence="1">The sequence shown here is derived from an EMBL/GenBank/DDBJ whole genome shotgun (WGS) entry which is preliminary data.</text>
</comment>
<reference evidence="1" key="1">
    <citation type="journal article" date="2010" name="Microbiol. Resour. Announc.">
        <title>Comparative genomics of the bacterial genus Listeria: Genome evolution is characterized by limited gene acquisition and limited gene loss.</title>
        <authorList>
            <person name="den Bakker H.C."/>
            <person name="Cummings C.A."/>
            <person name="Ferreira V."/>
            <person name="Vatta P."/>
            <person name="Orsi R.H."/>
            <person name="Degoricija L."/>
            <person name="Barker M."/>
            <person name="Petrauskene O."/>
            <person name="Furtado M.R."/>
            <person name="Wiedmann M."/>
        </authorList>
    </citation>
    <scope>NUCLEOTIDE SEQUENCE [LARGE SCALE GENOMIC DNA]</scope>
    <source>
        <strain evidence="1">FSL N1-067</strain>
    </source>
</reference>
<protein>
    <submittedName>
        <fullName evidence="1">Uncharacterized protein</fullName>
    </submittedName>
</protein>
<dbReference type="Proteomes" id="UP000004302">
    <property type="component" value="Chromosome"/>
</dbReference>
<dbReference type="EMBL" id="ADXJ01000544">
    <property type="protein sequence ID" value="EFS00430.1"/>
    <property type="molecule type" value="Genomic_DNA"/>
</dbReference>
<name>E3ZPM0_LISSE</name>
<gene>
    <name evidence="1" type="ORF">NT03LS_1399</name>
</gene>
<sequence length="34" mass="4034">KANKKEKDIQKDYLPINKTSHFASFSVNFLLFFN</sequence>
<organism evidence="1">
    <name type="scientific">Listeria seeligeri FSL N1-067</name>
    <dbReference type="NCBI Taxonomy" id="702453"/>
    <lineage>
        <taxon>Bacteria</taxon>
        <taxon>Bacillati</taxon>
        <taxon>Bacillota</taxon>
        <taxon>Bacilli</taxon>
        <taxon>Bacillales</taxon>
        <taxon>Listeriaceae</taxon>
        <taxon>Listeria</taxon>
    </lineage>
</organism>
<dbReference type="AlphaFoldDB" id="E3ZPM0"/>